<gene>
    <name evidence="6 8" type="primary">pyrE</name>
    <name evidence="8" type="ORF">ACFQ5L_09115</name>
</gene>
<evidence type="ECO:0000259" key="7">
    <source>
        <dbReference type="Pfam" id="PF00156"/>
    </source>
</evidence>
<evidence type="ECO:0000313" key="9">
    <source>
        <dbReference type="Proteomes" id="UP001597188"/>
    </source>
</evidence>
<keyword evidence="6" id="KW-0460">Magnesium</keyword>
<feature type="binding site" evidence="6">
    <location>
        <position position="127"/>
    </location>
    <ligand>
        <name>orotate</name>
        <dbReference type="ChEBI" id="CHEBI:30839"/>
    </ligand>
</feature>
<feature type="binding site" evidence="6">
    <location>
        <position position="97"/>
    </location>
    <ligand>
        <name>5-phospho-alpha-D-ribose 1-diphosphate</name>
        <dbReference type="ChEBI" id="CHEBI:58017"/>
        <note>ligand shared between dimeric partners</note>
    </ligand>
</feature>
<accession>A0ABW4C0W5</accession>
<evidence type="ECO:0000256" key="1">
    <source>
        <dbReference type="ARBA" id="ARBA00004889"/>
    </source>
</evidence>
<comment type="catalytic activity">
    <reaction evidence="6">
        <text>orotidine 5'-phosphate + diphosphate = orotate + 5-phospho-alpha-D-ribose 1-diphosphate</text>
        <dbReference type="Rhea" id="RHEA:10380"/>
        <dbReference type="ChEBI" id="CHEBI:30839"/>
        <dbReference type="ChEBI" id="CHEBI:33019"/>
        <dbReference type="ChEBI" id="CHEBI:57538"/>
        <dbReference type="ChEBI" id="CHEBI:58017"/>
        <dbReference type="EC" id="2.4.2.10"/>
    </reaction>
</comment>
<dbReference type="NCBIfam" id="TIGR00336">
    <property type="entry name" value="pyrE"/>
    <property type="match status" value="1"/>
</dbReference>
<evidence type="ECO:0000256" key="3">
    <source>
        <dbReference type="ARBA" id="ARBA00022676"/>
    </source>
</evidence>
<comment type="cofactor">
    <cofactor evidence="6">
        <name>Mg(2+)</name>
        <dbReference type="ChEBI" id="CHEBI:18420"/>
    </cofactor>
</comment>
<comment type="caution">
    <text evidence="6">Lacks conserved residue(s) required for the propagation of feature annotation.</text>
</comment>
<sequence length="213" mass="22798">MTEIAATIAKDLLSIEAVTLRPNEPFTWASGIHSPIYTDNRLTISYPQVRRDIANGIAAIIREQYPTTAVIAGVATAGIPHAAWVAELLDLPLIYVRSKPKDHGAGRQIEGVLKPGQKVVMLDDLISTGGSVLQAAKAVQAAGGDILAVGSVFSYQLAAATTNFAAAKLPLFSLSNYSTLIEVARQADYINDADLASLHAWRQNPATWGQQHR</sequence>
<dbReference type="PANTHER" id="PTHR19278:SF9">
    <property type="entry name" value="URIDINE 5'-MONOPHOSPHATE SYNTHASE"/>
    <property type="match status" value="1"/>
</dbReference>
<evidence type="ECO:0000256" key="2">
    <source>
        <dbReference type="ARBA" id="ARBA00011971"/>
    </source>
</evidence>
<proteinExistence type="inferred from homology"/>
<comment type="similarity">
    <text evidence="6">Belongs to the purine/pyrimidine phosphoribosyltransferase family. PyrE subfamily.</text>
</comment>
<dbReference type="EMBL" id="JBHTOJ010000018">
    <property type="protein sequence ID" value="MFD1421116.1"/>
    <property type="molecule type" value="Genomic_DNA"/>
</dbReference>
<dbReference type="InterPro" id="IPR004467">
    <property type="entry name" value="Or_phspho_trans_dom"/>
</dbReference>
<dbReference type="EC" id="2.4.2.10" evidence="2 6"/>
<dbReference type="GO" id="GO:0004588">
    <property type="term" value="F:orotate phosphoribosyltransferase activity"/>
    <property type="evidence" value="ECO:0007669"/>
    <property type="project" value="UniProtKB-EC"/>
</dbReference>
<keyword evidence="5 6" id="KW-0665">Pyrimidine biosynthesis</keyword>
<evidence type="ECO:0000256" key="5">
    <source>
        <dbReference type="ARBA" id="ARBA00022975"/>
    </source>
</evidence>
<dbReference type="HAMAP" id="MF_01208">
    <property type="entry name" value="PyrE"/>
    <property type="match status" value="1"/>
</dbReference>
<name>A0ABW4C0W5_9LACO</name>
<feature type="binding site" evidence="6">
    <location>
        <position position="103"/>
    </location>
    <ligand>
        <name>5-phospho-alpha-D-ribose 1-diphosphate</name>
        <dbReference type="ChEBI" id="CHEBI:58017"/>
        <note>ligand shared between dimeric partners</note>
    </ligand>
</feature>
<reference evidence="9" key="1">
    <citation type="journal article" date="2019" name="Int. J. Syst. Evol. Microbiol.">
        <title>The Global Catalogue of Microorganisms (GCM) 10K type strain sequencing project: providing services to taxonomists for standard genome sequencing and annotation.</title>
        <authorList>
            <consortium name="The Broad Institute Genomics Platform"/>
            <consortium name="The Broad Institute Genome Sequencing Center for Infectious Disease"/>
            <person name="Wu L."/>
            <person name="Ma J."/>
        </authorList>
    </citation>
    <scope>NUCLEOTIDE SEQUENCE [LARGE SCALE GENOMIC DNA]</scope>
    <source>
        <strain evidence="9">CCM 8931</strain>
    </source>
</reference>
<keyword evidence="4 6" id="KW-0808">Transferase</keyword>
<comment type="caution">
    <text evidence="8">The sequence shown here is derived from an EMBL/GenBank/DDBJ whole genome shotgun (WGS) entry which is preliminary data.</text>
</comment>
<dbReference type="CDD" id="cd06223">
    <property type="entry name" value="PRTases_typeI"/>
    <property type="match status" value="1"/>
</dbReference>
<dbReference type="RefSeq" id="WP_137635031.1">
    <property type="nucleotide sequence ID" value="NZ_BJDL01000017.1"/>
</dbReference>
<dbReference type="InterPro" id="IPR023031">
    <property type="entry name" value="OPRT"/>
</dbReference>
<comment type="function">
    <text evidence="6">Catalyzes the transfer of a ribosyl phosphate group from 5-phosphoribose 1-diphosphate to orotate, leading to the formation of orotidine monophosphate (OMP).</text>
</comment>
<keyword evidence="9" id="KW-1185">Reference proteome</keyword>
<dbReference type="PANTHER" id="PTHR19278">
    <property type="entry name" value="OROTATE PHOSPHORIBOSYLTRANSFERASE"/>
    <property type="match status" value="1"/>
</dbReference>
<dbReference type="Proteomes" id="UP001597188">
    <property type="component" value="Unassembled WGS sequence"/>
</dbReference>
<keyword evidence="3 6" id="KW-0328">Glycosyltransferase</keyword>
<organism evidence="8 9">
    <name type="scientific">Lactiplantibacillus songbeiensis</name>
    <dbReference type="NCBI Taxonomy" id="2559920"/>
    <lineage>
        <taxon>Bacteria</taxon>
        <taxon>Bacillati</taxon>
        <taxon>Bacillota</taxon>
        <taxon>Bacilli</taxon>
        <taxon>Lactobacillales</taxon>
        <taxon>Lactobacillaceae</taxon>
        <taxon>Lactiplantibacillus</taxon>
    </lineage>
</organism>
<comment type="subunit">
    <text evidence="6">Homodimer.</text>
</comment>
<evidence type="ECO:0000313" key="8">
    <source>
        <dbReference type="EMBL" id="MFD1421116.1"/>
    </source>
</evidence>
<dbReference type="InterPro" id="IPR029057">
    <property type="entry name" value="PRTase-like"/>
</dbReference>
<dbReference type="SUPFAM" id="SSF53271">
    <property type="entry name" value="PRTase-like"/>
    <property type="match status" value="1"/>
</dbReference>
<feature type="domain" description="Phosphoribosyltransferase" evidence="7">
    <location>
        <begin position="53"/>
        <end position="145"/>
    </location>
</feature>
<feature type="binding site" evidence="6">
    <location>
        <position position="101"/>
    </location>
    <ligand>
        <name>5-phospho-alpha-D-ribose 1-diphosphate</name>
        <dbReference type="ChEBI" id="CHEBI:58017"/>
        <note>ligand shared between dimeric partners</note>
    </ligand>
</feature>
<protein>
    <recommendedName>
        <fullName evidence="2 6">Orotate phosphoribosyltransferase</fullName>
        <shortName evidence="6">OPRT</shortName>
        <shortName evidence="6">OPRTase</shortName>
        <ecNumber evidence="2 6">2.4.2.10</ecNumber>
    </recommendedName>
</protein>
<comment type="pathway">
    <text evidence="1 6">Pyrimidine metabolism; UMP biosynthesis via de novo pathway; UMP from orotate: step 1/2.</text>
</comment>
<dbReference type="InterPro" id="IPR000836">
    <property type="entry name" value="PRTase_dom"/>
</dbReference>
<feature type="binding site" description="in other chain" evidence="6">
    <location>
        <begin position="123"/>
        <end position="131"/>
    </location>
    <ligand>
        <name>5-phospho-alpha-D-ribose 1-diphosphate</name>
        <dbReference type="ChEBI" id="CHEBI:58017"/>
        <note>ligand shared between dimeric partners</note>
    </ligand>
</feature>
<evidence type="ECO:0000256" key="6">
    <source>
        <dbReference type="HAMAP-Rule" id="MF_01208"/>
    </source>
</evidence>
<dbReference type="Gene3D" id="3.40.50.2020">
    <property type="match status" value="1"/>
</dbReference>
<evidence type="ECO:0000256" key="4">
    <source>
        <dbReference type="ARBA" id="ARBA00022679"/>
    </source>
</evidence>
<dbReference type="Pfam" id="PF00156">
    <property type="entry name" value="Pribosyltran"/>
    <property type="match status" value="1"/>
</dbReference>